<gene>
    <name evidence="2" type="ORF">NDU88_008202</name>
</gene>
<feature type="region of interest" description="Disordered" evidence="1">
    <location>
        <begin position="1"/>
        <end position="26"/>
    </location>
</feature>
<organism evidence="2 3">
    <name type="scientific">Pleurodeles waltl</name>
    <name type="common">Iberian ribbed newt</name>
    <dbReference type="NCBI Taxonomy" id="8319"/>
    <lineage>
        <taxon>Eukaryota</taxon>
        <taxon>Metazoa</taxon>
        <taxon>Chordata</taxon>
        <taxon>Craniata</taxon>
        <taxon>Vertebrata</taxon>
        <taxon>Euteleostomi</taxon>
        <taxon>Amphibia</taxon>
        <taxon>Batrachia</taxon>
        <taxon>Caudata</taxon>
        <taxon>Salamandroidea</taxon>
        <taxon>Salamandridae</taxon>
        <taxon>Pleurodelinae</taxon>
        <taxon>Pleurodeles</taxon>
    </lineage>
</organism>
<reference evidence="2" key="1">
    <citation type="journal article" date="2022" name="bioRxiv">
        <title>Sequencing and chromosome-scale assembly of the giantPleurodeles waltlgenome.</title>
        <authorList>
            <person name="Brown T."/>
            <person name="Elewa A."/>
            <person name="Iarovenko S."/>
            <person name="Subramanian E."/>
            <person name="Araus A.J."/>
            <person name="Petzold A."/>
            <person name="Susuki M."/>
            <person name="Suzuki K.-i.T."/>
            <person name="Hayashi T."/>
            <person name="Toyoda A."/>
            <person name="Oliveira C."/>
            <person name="Osipova E."/>
            <person name="Leigh N.D."/>
            <person name="Simon A."/>
            <person name="Yun M.H."/>
        </authorList>
    </citation>
    <scope>NUCLEOTIDE SEQUENCE</scope>
    <source>
        <strain evidence="2">20211129_DDA</strain>
        <tissue evidence="2">Liver</tissue>
    </source>
</reference>
<accession>A0AAV7N4A2</accession>
<dbReference type="Proteomes" id="UP001066276">
    <property type="component" value="Chromosome 9"/>
</dbReference>
<evidence type="ECO:0000313" key="2">
    <source>
        <dbReference type="EMBL" id="KAJ1110856.1"/>
    </source>
</evidence>
<sequence length="83" mass="9373">MTEHGRAAATPLQLQFGKQWQRPPPLPEARLKMEANCRGRPGGDHRVRDSLAPATTERTVQHHHSIGGEENTIEWKECLAERP</sequence>
<dbReference type="EMBL" id="JANPWB010000013">
    <property type="protein sequence ID" value="KAJ1110856.1"/>
    <property type="molecule type" value="Genomic_DNA"/>
</dbReference>
<evidence type="ECO:0000256" key="1">
    <source>
        <dbReference type="SAM" id="MobiDB-lite"/>
    </source>
</evidence>
<evidence type="ECO:0000313" key="3">
    <source>
        <dbReference type="Proteomes" id="UP001066276"/>
    </source>
</evidence>
<name>A0AAV7N4A2_PLEWA</name>
<keyword evidence="3" id="KW-1185">Reference proteome</keyword>
<protein>
    <submittedName>
        <fullName evidence="2">Uncharacterized protein</fullName>
    </submittedName>
</protein>
<comment type="caution">
    <text evidence="2">The sequence shown here is derived from an EMBL/GenBank/DDBJ whole genome shotgun (WGS) entry which is preliminary data.</text>
</comment>
<proteinExistence type="predicted"/>
<dbReference type="AlphaFoldDB" id="A0AAV7N4A2"/>